<dbReference type="EMBL" id="QGKX02000095">
    <property type="protein sequence ID" value="KAF3573088.1"/>
    <property type="molecule type" value="Genomic_DNA"/>
</dbReference>
<reference evidence="1" key="1">
    <citation type="submission" date="2019-12" db="EMBL/GenBank/DDBJ databases">
        <title>Genome sequencing and annotation of Brassica cretica.</title>
        <authorList>
            <person name="Studholme D.J."/>
            <person name="Sarris P."/>
        </authorList>
    </citation>
    <scope>NUCLEOTIDE SEQUENCE</scope>
    <source>
        <strain evidence="1">PFS-109/04</strain>
        <tissue evidence="1">Leaf</tissue>
    </source>
</reference>
<dbReference type="AlphaFoldDB" id="A0A8S9RIW5"/>
<evidence type="ECO:0000313" key="1">
    <source>
        <dbReference type="EMBL" id="KAF3573088.1"/>
    </source>
</evidence>
<evidence type="ECO:0000313" key="2">
    <source>
        <dbReference type="Proteomes" id="UP000712600"/>
    </source>
</evidence>
<accession>A0A8S9RIW5</accession>
<sequence>MGFHLLKMSTKRKSDFVQEVRFLNKLKLTIMEISQLYLSNLKTGRFKDVVVTRLLRFWGVGTLKKGGELMGEGGHGIA</sequence>
<organism evidence="1 2">
    <name type="scientific">Brassica cretica</name>
    <name type="common">Mustard</name>
    <dbReference type="NCBI Taxonomy" id="69181"/>
    <lineage>
        <taxon>Eukaryota</taxon>
        <taxon>Viridiplantae</taxon>
        <taxon>Streptophyta</taxon>
        <taxon>Embryophyta</taxon>
        <taxon>Tracheophyta</taxon>
        <taxon>Spermatophyta</taxon>
        <taxon>Magnoliopsida</taxon>
        <taxon>eudicotyledons</taxon>
        <taxon>Gunneridae</taxon>
        <taxon>Pentapetalae</taxon>
        <taxon>rosids</taxon>
        <taxon>malvids</taxon>
        <taxon>Brassicales</taxon>
        <taxon>Brassicaceae</taxon>
        <taxon>Brassiceae</taxon>
        <taxon>Brassica</taxon>
    </lineage>
</organism>
<name>A0A8S9RIW5_BRACR</name>
<gene>
    <name evidence="1" type="ORF">F2Q69_00061397</name>
</gene>
<protein>
    <submittedName>
        <fullName evidence="1">Uncharacterized protein</fullName>
    </submittedName>
</protein>
<proteinExistence type="predicted"/>
<dbReference type="Proteomes" id="UP000712600">
    <property type="component" value="Unassembled WGS sequence"/>
</dbReference>
<comment type="caution">
    <text evidence="1">The sequence shown here is derived from an EMBL/GenBank/DDBJ whole genome shotgun (WGS) entry which is preliminary data.</text>
</comment>